<dbReference type="InterPro" id="IPR054173">
    <property type="entry name" value="ThiI_fer"/>
</dbReference>
<evidence type="ECO:0000256" key="6">
    <source>
        <dbReference type="ARBA" id="ARBA00022884"/>
    </source>
</evidence>
<dbReference type="Gene3D" id="3.30.2130.30">
    <property type="match status" value="1"/>
</dbReference>
<comment type="similarity">
    <text evidence="8">Belongs to the ThiI family.</text>
</comment>
<dbReference type="InterPro" id="IPR020536">
    <property type="entry name" value="ThiI_AANH"/>
</dbReference>
<evidence type="ECO:0000256" key="7">
    <source>
        <dbReference type="ARBA" id="ARBA00022977"/>
    </source>
</evidence>
<proteinExistence type="inferred from homology"/>
<dbReference type="Pfam" id="PF22025">
    <property type="entry name" value="ThiI_fer"/>
    <property type="match status" value="1"/>
</dbReference>
<dbReference type="SUPFAM" id="SSF143437">
    <property type="entry name" value="THUMP domain-like"/>
    <property type="match status" value="1"/>
</dbReference>
<comment type="catalytic activity">
    <reaction evidence="8">
        <text>[ThiS sulfur-carrier protein]-C-terminal Gly-Gly-AMP + S-sulfanyl-L-cysteinyl-[cysteine desulfurase] + AH2 = [ThiS sulfur-carrier protein]-C-terminal-Gly-aminoethanethioate + L-cysteinyl-[cysteine desulfurase] + A + AMP + 2 H(+)</text>
        <dbReference type="Rhea" id="RHEA:43340"/>
        <dbReference type="Rhea" id="RHEA-COMP:12157"/>
        <dbReference type="Rhea" id="RHEA-COMP:12158"/>
        <dbReference type="Rhea" id="RHEA-COMP:12910"/>
        <dbReference type="Rhea" id="RHEA-COMP:19908"/>
        <dbReference type="ChEBI" id="CHEBI:13193"/>
        <dbReference type="ChEBI" id="CHEBI:15378"/>
        <dbReference type="ChEBI" id="CHEBI:17499"/>
        <dbReference type="ChEBI" id="CHEBI:29950"/>
        <dbReference type="ChEBI" id="CHEBI:61963"/>
        <dbReference type="ChEBI" id="CHEBI:90618"/>
        <dbReference type="ChEBI" id="CHEBI:232372"/>
        <dbReference type="ChEBI" id="CHEBI:456215"/>
    </reaction>
</comment>
<dbReference type="RefSeq" id="WP_274924221.1">
    <property type="nucleotide sequence ID" value="NZ_JAKELO010000002.1"/>
</dbReference>
<evidence type="ECO:0000313" key="11">
    <source>
        <dbReference type="Proteomes" id="UP001143747"/>
    </source>
</evidence>
<dbReference type="Pfam" id="PF02926">
    <property type="entry name" value="THUMP"/>
    <property type="match status" value="1"/>
</dbReference>
<dbReference type="InterPro" id="IPR050102">
    <property type="entry name" value="tRNA_sulfurtransferase_ThiI"/>
</dbReference>
<evidence type="ECO:0000256" key="5">
    <source>
        <dbReference type="ARBA" id="ARBA00022840"/>
    </source>
</evidence>
<dbReference type="SUPFAM" id="SSF52402">
    <property type="entry name" value="Adenine nucleotide alpha hydrolases-like"/>
    <property type="match status" value="1"/>
</dbReference>
<keyword evidence="6 8" id="KW-0694">RNA-binding</keyword>
<protein>
    <recommendedName>
        <fullName evidence="8">Probable tRNA sulfurtransferase</fullName>
        <ecNumber evidence="8">2.8.1.4</ecNumber>
    </recommendedName>
    <alternativeName>
        <fullName evidence="8">Sulfur carrier protein ThiS sulfurtransferase</fullName>
    </alternativeName>
    <alternativeName>
        <fullName evidence="8">Thiamine biosynthesis protein ThiI</fullName>
    </alternativeName>
    <alternativeName>
        <fullName evidence="8">tRNA 4-thiouridine synthase</fullName>
    </alternativeName>
</protein>
<dbReference type="InterPro" id="IPR049962">
    <property type="entry name" value="THUMP_ThiI"/>
</dbReference>
<dbReference type="GO" id="GO:0005829">
    <property type="term" value="C:cytosol"/>
    <property type="evidence" value="ECO:0007669"/>
    <property type="project" value="TreeGrafter"/>
</dbReference>
<organism evidence="10 11">
    <name type="scientific">Methanogenium marinum</name>
    <dbReference type="NCBI Taxonomy" id="348610"/>
    <lineage>
        <taxon>Archaea</taxon>
        <taxon>Methanobacteriati</taxon>
        <taxon>Methanobacteriota</taxon>
        <taxon>Stenosarchaea group</taxon>
        <taxon>Methanomicrobia</taxon>
        <taxon>Methanomicrobiales</taxon>
        <taxon>Methanomicrobiaceae</taxon>
        <taxon>Methanogenium</taxon>
    </lineage>
</organism>
<dbReference type="GO" id="GO:0052837">
    <property type="term" value="P:thiazole biosynthetic process"/>
    <property type="evidence" value="ECO:0007669"/>
    <property type="project" value="TreeGrafter"/>
</dbReference>
<comment type="function">
    <text evidence="8">Catalyzes the ATP-dependent transfer of a sulfur to tRNA to produce 4-thiouridine in position 8 of tRNAs, which functions as a near-UV photosensor. Also catalyzes the transfer of sulfur to the sulfur carrier protein ThiS, forming ThiS-thiocarboxylate. This is a step in the synthesis of thiazole, in the thiamine biosynthesis pathway. The sulfur is donated as persulfide by IscS.</text>
</comment>
<dbReference type="GO" id="GO:0009229">
    <property type="term" value="P:thiamine diphosphate biosynthetic process"/>
    <property type="evidence" value="ECO:0007669"/>
    <property type="project" value="UniProtKB-UniRule"/>
</dbReference>
<dbReference type="InterPro" id="IPR014729">
    <property type="entry name" value="Rossmann-like_a/b/a_fold"/>
</dbReference>
<dbReference type="Gene3D" id="3.40.50.620">
    <property type="entry name" value="HUPs"/>
    <property type="match status" value="1"/>
</dbReference>
<dbReference type="PANTHER" id="PTHR43209:SF1">
    <property type="entry name" value="TRNA SULFURTRANSFERASE"/>
    <property type="match status" value="1"/>
</dbReference>
<keyword evidence="11" id="KW-1185">Reference proteome</keyword>
<dbReference type="Pfam" id="PF02568">
    <property type="entry name" value="ThiI"/>
    <property type="match status" value="1"/>
</dbReference>
<dbReference type="GO" id="GO:0140741">
    <property type="term" value="F:tRNA-uracil-4 sulfurtransferase activity"/>
    <property type="evidence" value="ECO:0007669"/>
    <property type="project" value="UniProtKB-EC"/>
</dbReference>
<dbReference type="GO" id="GO:0002937">
    <property type="term" value="P:tRNA 4-thiouridine biosynthesis"/>
    <property type="evidence" value="ECO:0007669"/>
    <property type="project" value="TreeGrafter"/>
</dbReference>
<keyword evidence="5 8" id="KW-0067">ATP-binding</keyword>
<dbReference type="EC" id="2.8.1.4" evidence="8"/>
<comment type="caution">
    <text evidence="10">The sequence shown here is derived from an EMBL/GenBank/DDBJ whole genome shotgun (WGS) entry which is preliminary data.</text>
</comment>
<dbReference type="Proteomes" id="UP001143747">
    <property type="component" value="Unassembled WGS sequence"/>
</dbReference>
<comment type="caution">
    <text evidence="8">Lacks conserved residue(s) required for the propagation of feature annotation.</text>
</comment>
<feature type="binding site" evidence="8">
    <location>
        <position position="289"/>
    </location>
    <ligand>
        <name>ATP</name>
        <dbReference type="ChEBI" id="CHEBI:30616"/>
    </ligand>
</feature>
<evidence type="ECO:0000256" key="3">
    <source>
        <dbReference type="ARBA" id="ARBA00022679"/>
    </source>
</evidence>
<keyword evidence="2 8" id="KW-0820">tRNA-binding</keyword>
<gene>
    <name evidence="8" type="primary">thiI</name>
    <name evidence="10" type="ORF">L0665_02960</name>
</gene>
<keyword evidence="1 8" id="KW-0963">Cytoplasm</keyword>
<dbReference type="SMART" id="SM00981">
    <property type="entry name" value="THUMP"/>
    <property type="match status" value="1"/>
</dbReference>
<name>A0A9Q4PXV6_9EURY</name>
<dbReference type="EMBL" id="JAKELO010000002">
    <property type="protein sequence ID" value="MDE4907573.1"/>
    <property type="molecule type" value="Genomic_DNA"/>
</dbReference>
<dbReference type="PROSITE" id="PS51165">
    <property type="entry name" value="THUMP"/>
    <property type="match status" value="1"/>
</dbReference>
<dbReference type="GO" id="GO:0000049">
    <property type="term" value="F:tRNA binding"/>
    <property type="evidence" value="ECO:0007669"/>
    <property type="project" value="UniProtKB-UniRule"/>
</dbReference>
<evidence type="ECO:0000256" key="4">
    <source>
        <dbReference type="ARBA" id="ARBA00022741"/>
    </source>
</evidence>
<keyword evidence="3 8" id="KW-0808">Transferase</keyword>
<reference evidence="10" key="1">
    <citation type="submission" date="2022-01" db="EMBL/GenBank/DDBJ databases">
        <title>Draft genome of Methanogenium marinum DSM 15558.</title>
        <authorList>
            <person name="Chen S.-C."/>
            <person name="You Y.-T."/>
        </authorList>
    </citation>
    <scope>NUCLEOTIDE SEQUENCE</scope>
    <source>
        <strain evidence="10">DSM 15558</strain>
    </source>
</reference>
<feature type="binding site" evidence="8">
    <location>
        <position position="267"/>
    </location>
    <ligand>
        <name>ATP</name>
        <dbReference type="ChEBI" id="CHEBI:30616"/>
    </ligand>
</feature>
<comment type="catalytic activity">
    <reaction evidence="8">
        <text>[ThiI sulfur-carrier protein]-S-sulfanyl-L-cysteine + a uridine in tRNA + 2 reduced [2Fe-2S]-[ferredoxin] + ATP + H(+) = [ThiI sulfur-carrier protein]-L-cysteine + a 4-thiouridine in tRNA + 2 oxidized [2Fe-2S]-[ferredoxin] + AMP + diphosphate</text>
        <dbReference type="Rhea" id="RHEA:24176"/>
        <dbReference type="Rhea" id="RHEA-COMP:10000"/>
        <dbReference type="Rhea" id="RHEA-COMP:10001"/>
        <dbReference type="Rhea" id="RHEA-COMP:13337"/>
        <dbReference type="Rhea" id="RHEA-COMP:13338"/>
        <dbReference type="Rhea" id="RHEA-COMP:13339"/>
        <dbReference type="Rhea" id="RHEA-COMP:13340"/>
        <dbReference type="ChEBI" id="CHEBI:15378"/>
        <dbReference type="ChEBI" id="CHEBI:29950"/>
        <dbReference type="ChEBI" id="CHEBI:30616"/>
        <dbReference type="ChEBI" id="CHEBI:33019"/>
        <dbReference type="ChEBI" id="CHEBI:33737"/>
        <dbReference type="ChEBI" id="CHEBI:33738"/>
        <dbReference type="ChEBI" id="CHEBI:61963"/>
        <dbReference type="ChEBI" id="CHEBI:65315"/>
        <dbReference type="ChEBI" id="CHEBI:136798"/>
        <dbReference type="ChEBI" id="CHEBI:456215"/>
        <dbReference type="EC" id="2.8.1.4"/>
    </reaction>
</comment>
<evidence type="ECO:0000259" key="9">
    <source>
        <dbReference type="PROSITE" id="PS51165"/>
    </source>
</evidence>
<evidence type="ECO:0000256" key="1">
    <source>
        <dbReference type="ARBA" id="ARBA00022490"/>
    </source>
</evidence>
<keyword evidence="4 8" id="KW-0547">Nucleotide-binding</keyword>
<accession>A0A9Q4PXV6</accession>
<evidence type="ECO:0000313" key="10">
    <source>
        <dbReference type="EMBL" id="MDE4907573.1"/>
    </source>
</evidence>
<keyword evidence="7 8" id="KW-0784">Thiamine biosynthesis</keyword>
<dbReference type="CDD" id="cd11716">
    <property type="entry name" value="THUMP_ThiI"/>
    <property type="match status" value="1"/>
</dbReference>
<dbReference type="InterPro" id="IPR004114">
    <property type="entry name" value="THUMP_dom"/>
</dbReference>
<feature type="binding site" evidence="8">
    <location>
        <position position="298"/>
    </location>
    <ligand>
        <name>ATP</name>
        <dbReference type="ChEBI" id="CHEBI:30616"/>
    </ligand>
</feature>
<dbReference type="GO" id="GO:0004810">
    <property type="term" value="F:CCA tRNA nucleotidyltransferase activity"/>
    <property type="evidence" value="ECO:0007669"/>
    <property type="project" value="InterPro"/>
</dbReference>
<feature type="domain" description="THUMP" evidence="9">
    <location>
        <begin position="61"/>
        <end position="165"/>
    </location>
</feature>
<comment type="subcellular location">
    <subcellularLocation>
        <location evidence="8">Cytoplasm</location>
    </subcellularLocation>
</comment>
<dbReference type="HAMAP" id="MF_00021">
    <property type="entry name" value="ThiI"/>
    <property type="match status" value="1"/>
</dbReference>
<comment type="pathway">
    <text evidence="8">Cofactor biosynthesis; thiamine diphosphate biosynthesis.</text>
</comment>
<evidence type="ECO:0000256" key="2">
    <source>
        <dbReference type="ARBA" id="ARBA00022555"/>
    </source>
</evidence>
<feature type="binding site" evidence="8">
    <location>
        <begin position="183"/>
        <end position="184"/>
    </location>
    <ligand>
        <name>ATP</name>
        <dbReference type="ChEBI" id="CHEBI:30616"/>
    </ligand>
</feature>
<evidence type="ECO:0000256" key="8">
    <source>
        <dbReference type="HAMAP-Rule" id="MF_00021"/>
    </source>
</evidence>
<sequence length="399" mass="43380">METHEAVMVRYGELFLKSESVMKYYINILTNNLAAAVKAEGLECSIKPHRERIIITGDDPEKIARAASRVFGIVGVSRCVMTPPDRDIIEETAARLAAEKLTPGMSFAVRAKRSGMKGFTSRELGASTGARIIDRCPGIHVDLTSPDYEIFAEARVFGGIVYDSQIPGPGGLPLGTQGKFLSLLSAGIDSPVATWMMMRRGCVPVFLHCDGGRHAGADVRSTVDKNLATISTWCPGKNVQMTVIPLEPFYDALLGSDILRTRCILCKRFMLRLATEFARQENIAAIAMGDNIGQVATQTLANLGVVQEVANQATPILRPLLTYDKEEIILRARMIGTFRDNAGDLGCTIVPKHPSIAADSEAIRIDESHIALDELLTNALANATIVEARNGEIIEYPPQ</sequence>
<dbReference type="InterPro" id="IPR003720">
    <property type="entry name" value="tRNA_STrfase"/>
</dbReference>
<dbReference type="AlphaFoldDB" id="A0A9Q4PXV6"/>
<dbReference type="GO" id="GO:0005524">
    <property type="term" value="F:ATP binding"/>
    <property type="evidence" value="ECO:0007669"/>
    <property type="project" value="UniProtKB-UniRule"/>
</dbReference>
<dbReference type="PANTHER" id="PTHR43209">
    <property type="entry name" value="TRNA SULFURTRANSFERASE"/>
    <property type="match status" value="1"/>
</dbReference>
<dbReference type="GO" id="GO:0009228">
    <property type="term" value="P:thiamine biosynthetic process"/>
    <property type="evidence" value="ECO:0007669"/>
    <property type="project" value="UniProtKB-KW"/>
</dbReference>